<protein>
    <submittedName>
        <fullName evidence="1">Uncharacterized protein</fullName>
    </submittedName>
</protein>
<dbReference type="EMBL" id="CADEAL010003153">
    <property type="protein sequence ID" value="CAB1443655.1"/>
    <property type="molecule type" value="Genomic_DNA"/>
</dbReference>
<evidence type="ECO:0000313" key="1">
    <source>
        <dbReference type="EMBL" id="CAB1443655.1"/>
    </source>
</evidence>
<comment type="caution">
    <text evidence="1">The sequence shown here is derived from an EMBL/GenBank/DDBJ whole genome shotgun (WGS) entry which is preliminary data.</text>
</comment>
<evidence type="ECO:0000313" key="2">
    <source>
        <dbReference type="Proteomes" id="UP001153269"/>
    </source>
</evidence>
<gene>
    <name evidence="1" type="ORF">PLEPLA_LOCUS31371</name>
</gene>
<name>A0A9N7YZ77_PLEPL</name>
<proteinExistence type="predicted"/>
<dbReference type="Proteomes" id="UP001153269">
    <property type="component" value="Unassembled WGS sequence"/>
</dbReference>
<accession>A0A9N7YZ77</accession>
<dbReference type="AlphaFoldDB" id="A0A9N7YZ77"/>
<reference evidence="1" key="1">
    <citation type="submission" date="2020-03" db="EMBL/GenBank/DDBJ databases">
        <authorList>
            <person name="Weist P."/>
        </authorList>
    </citation>
    <scope>NUCLEOTIDE SEQUENCE</scope>
</reference>
<sequence length="224" mass="23961">MSTARKALRGASERHAEAFHVGEGGPICPCPSKRRSIHWPLASTFNFECLVFEQKSTAAEPVIHLRCYRRSLSQLPLLHVPDELLGNGHSSGRKGVDELTLVFTPLNPAQLGRSSGVCCVGDGVGGSSSPEVTVLSPCSEESTLLLLQVPSSAAAASPSVSNVIEKRRDFACTPVCSASLHRTAVDSRLLHTQDYYRHSTGGEAGSDGACFHRSSWFLRSSAQS</sequence>
<keyword evidence="2" id="KW-1185">Reference proteome</keyword>
<organism evidence="1 2">
    <name type="scientific">Pleuronectes platessa</name>
    <name type="common">European plaice</name>
    <dbReference type="NCBI Taxonomy" id="8262"/>
    <lineage>
        <taxon>Eukaryota</taxon>
        <taxon>Metazoa</taxon>
        <taxon>Chordata</taxon>
        <taxon>Craniata</taxon>
        <taxon>Vertebrata</taxon>
        <taxon>Euteleostomi</taxon>
        <taxon>Actinopterygii</taxon>
        <taxon>Neopterygii</taxon>
        <taxon>Teleostei</taxon>
        <taxon>Neoteleostei</taxon>
        <taxon>Acanthomorphata</taxon>
        <taxon>Carangaria</taxon>
        <taxon>Pleuronectiformes</taxon>
        <taxon>Pleuronectoidei</taxon>
        <taxon>Pleuronectidae</taxon>
        <taxon>Pleuronectes</taxon>
    </lineage>
</organism>